<gene>
    <name evidence="2" type="ORF">DR950_36575</name>
</gene>
<feature type="region of interest" description="Disordered" evidence="1">
    <location>
        <begin position="67"/>
        <end position="131"/>
    </location>
</feature>
<dbReference type="InterPro" id="IPR045684">
    <property type="entry name" value="DUF6191"/>
</dbReference>
<name>A0A373A375_9ACTN</name>
<dbReference type="Pfam" id="PF19690">
    <property type="entry name" value="DUF6191"/>
    <property type="match status" value="1"/>
</dbReference>
<feature type="region of interest" description="Disordered" evidence="1">
    <location>
        <begin position="21"/>
        <end position="40"/>
    </location>
</feature>
<accession>A0A373A375</accession>
<evidence type="ECO:0000313" key="3">
    <source>
        <dbReference type="Proteomes" id="UP000263377"/>
    </source>
</evidence>
<organism evidence="2 3">
    <name type="scientific">Kitasatospora xanthocidica</name>
    <dbReference type="NCBI Taxonomy" id="83382"/>
    <lineage>
        <taxon>Bacteria</taxon>
        <taxon>Bacillati</taxon>
        <taxon>Actinomycetota</taxon>
        <taxon>Actinomycetes</taxon>
        <taxon>Kitasatosporales</taxon>
        <taxon>Streptomycetaceae</taxon>
        <taxon>Kitasatospora</taxon>
    </lineage>
</organism>
<comment type="caution">
    <text evidence="2">The sequence shown here is derived from an EMBL/GenBank/DDBJ whole genome shotgun (WGS) entry which is preliminary data.</text>
</comment>
<evidence type="ECO:0000256" key="1">
    <source>
        <dbReference type="SAM" id="MobiDB-lite"/>
    </source>
</evidence>
<sequence>MATTVAAVLGLVLLAVWQVQDESSSRPRRRGPGVGTGAGGLEELHALFSPGKQVQVEQKREQLVLRDDEQAGAPPHFGVDLDRGVAVLPGGAGGRAPGPAEREGIGTGTAGRAPREPEAQAPQVREQSTSR</sequence>
<dbReference type="Proteomes" id="UP000263377">
    <property type="component" value="Unassembled WGS sequence"/>
</dbReference>
<evidence type="ECO:0000313" key="2">
    <source>
        <dbReference type="EMBL" id="RGD62539.1"/>
    </source>
</evidence>
<reference evidence="2 3" key="1">
    <citation type="submission" date="2018-08" db="EMBL/GenBank/DDBJ databases">
        <title>Diversity &amp; Physiological Properties of Lignin-Decomposing Actinobacteria from Soil.</title>
        <authorList>
            <person name="Roh S.G."/>
            <person name="Kim S.B."/>
        </authorList>
    </citation>
    <scope>NUCLEOTIDE SEQUENCE [LARGE SCALE GENOMIC DNA]</scope>
    <source>
        <strain evidence="2 3">MMS17-GH009</strain>
    </source>
</reference>
<keyword evidence="3" id="KW-1185">Reference proteome</keyword>
<protein>
    <submittedName>
        <fullName evidence="2">Uncharacterized protein</fullName>
    </submittedName>
</protein>
<dbReference type="EMBL" id="QVIG01000001">
    <property type="protein sequence ID" value="RGD62539.1"/>
    <property type="molecule type" value="Genomic_DNA"/>
</dbReference>
<proteinExistence type="predicted"/>
<dbReference type="AlphaFoldDB" id="A0A373A375"/>